<dbReference type="Gene3D" id="3.90.400.10">
    <property type="entry name" value="Oligo-1,6-glucosidase, Domain 2"/>
    <property type="match status" value="1"/>
</dbReference>
<dbReference type="InterPro" id="IPR006047">
    <property type="entry name" value="GH13_cat_dom"/>
</dbReference>
<dbReference type="InterPro" id="IPR045857">
    <property type="entry name" value="O16G_dom_2"/>
</dbReference>
<dbReference type="PANTHER" id="PTHR10357:SF219">
    <property type="entry name" value="MALTOSE ALPHA-D-GLUCOSYLTRANSFERASE"/>
    <property type="match status" value="1"/>
</dbReference>
<dbReference type="Gene3D" id="3.20.20.80">
    <property type="entry name" value="Glycosidases"/>
    <property type="match status" value="1"/>
</dbReference>
<comment type="caution">
    <text evidence="2">The sequence shown here is derived from an EMBL/GenBank/DDBJ whole genome shotgun (WGS) entry which is preliminary data.</text>
</comment>
<dbReference type="GO" id="GO:0016798">
    <property type="term" value="F:hydrolase activity, acting on glycosyl bonds"/>
    <property type="evidence" value="ECO:0007669"/>
    <property type="project" value="UniProtKB-KW"/>
</dbReference>
<dbReference type="Proteomes" id="UP000248783">
    <property type="component" value="Unassembled WGS sequence"/>
</dbReference>
<dbReference type="SUPFAM" id="SSF51445">
    <property type="entry name" value="(Trans)glycosidases"/>
    <property type="match status" value="1"/>
</dbReference>
<protein>
    <submittedName>
        <fullName evidence="2">Glycosidase</fullName>
    </submittedName>
</protein>
<dbReference type="RefSeq" id="WP_111250976.1">
    <property type="nucleotide sequence ID" value="NZ_QKWH01000005.1"/>
</dbReference>
<dbReference type="Pfam" id="PF00128">
    <property type="entry name" value="Alpha-amylase"/>
    <property type="match status" value="2"/>
</dbReference>
<keyword evidence="2" id="KW-0378">Hydrolase</keyword>
<evidence type="ECO:0000313" key="3">
    <source>
        <dbReference type="Proteomes" id="UP000248783"/>
    </source>
</evidence>
<gene>
    <name evidence="2" type="ORF">DNL40_09365</name>
</gene>
<dbReference type="AlphaFoldDB" id="A0A2W5WZ73"/>
<sequence>MSVRSSWYGNAVIYQADPRLYFDSDGDGWGDLRGMTERLDYLRGLGATALWLLPFYTSPFRDGGYDVADHLAVDPRLGDLADMARLLEAADELGIHVLVELVCQHTSDQHRWFQEARHDRKSPYRDYYVWADEPTATSVEPRFPDVEDGVWTWDEEAQQFYRHTFYSFEPDLALDNPRVRDELERIMTFWLRMGVSGFRVDAVPFMVERAAQAPDRPEHGEDGQWLVREMRDVVSSQSSGAVLLGEVDVEPQAYADYFGTRDTGEGDGMTMLLDFWLNNHLFLALARGDASPLVRALEQQPRPPRHAQYAQWLRNNDELDLEQLTEAERHEVLRAFAPTRRMRLYGRGIRRRLAPMLDGDVRRVALAHAVLFSLPGPPVLRYGDEIGMGDDLSLPEREAVRTPMQWTDGPNGGFSQADPGSLAAPVVSEGPYSYENVNVYDQTVRGDSLLSRVGDMIRARLGLRETGLAEPEPVRVTGPGDEEVTTVLALRYVHESSSVIMLANLADEDVEVTLHLGPAPAGAGHVGDDGRPEADDGALVDVLADHPYARATVASGPDGERCPRVQLSGYGYRWLRPRDHAWHDVPR</sequence>
<dbReference type="InterPro" id="IPR017853">
    <property type="entry name" value="GH"/>
</dbReference>
<dbReference type="EMBL" id="QKWH01000005">
    <property type="protein sequence ID" value="PZR53185.1"/>
    <property type="molecule type" value="Genomic_DNA"/>
</dbReference>
<proteinExistence type="predicted"/>
<organism evidence="2 3">
    <name type="scientific">Xylanimonas oleitrophica</name>
    <dbReference type="NCBI Taxonomy" id="2607479"/>
    <lineage>
        <taxon>Bacteria</taxon>
        <taxon>Bacillati</taxon>
        <taxon>Actinomycetota</taxon>
        <taxon>Actinomycetes</taxon>
        <taxon>Micrococcales</taxon>
        <taxon>Promicromonosporaceae</taxon>
        <taxon>Xylanimonas</taxon>
    </lineage>
</organism>
<feature type="domain" description="Glycosyl hydrolase family 13 catalytic" evidence="1">
    <location>
        <begin position="15"/>
        <end position="421"/>
    </location>
</feature>
<keyword evidence="2" id="KW-0326">Glycosidase</keyword>
<evidence type="ECO:0000259" key="1">
    <source>
        <dbReference type="SMART" id="SM00642"/>
    </source>
</evidence>
<reference evidence="2 3" key="1">
    <citation type="submission" date="2018-06" db="EMBL/GenBank/DDBJ databases">
        <title>Whole genome sequencing of a novel hydrocarbon degrading bacterial strain, PW21 isolated from oil contaminated produced water sample.</title>
        <authorList>
            <person name="Nagkirti P."/>
            <person name="Shaikh A."/>
            <person name="Gowdaman V."/>
            <person name="Engineer A.E."/>
            <person name="Dagar S."/>
            <person name="Dhakephalkar P.K."/>
        </authorList>
    </citation>
    <scope>NUCLEOTIDE SEQUENCE [LARGE SCALE GENOMIC DNA]</scope>
    <source>
        <strain evidence="2 3">PW21</strain>
    </source>
</reference>
<evidence type="ECO:0000313" key="2">
    <source>
        <dbReference type="EMBL" id="PZR53185.1"/>
    </source>
</evidence>
<accession>A0A2W5WZ73</accession>
<keyword evidence="3" id="KW-1185">Reference proteome</keyword>
<dbReference type="PANTHER" id="PTHR10357">
    <property type="entry name" value="ALPHA-AMYLASE FAMILY MEMBER"/>
    <property type="match status" value="1"/>
</dbReference>
<dbReference type="CDD" id="cd11334">
    <property type="entry name" value="AmyAc_TreS"/>
    <property type="match status" value="1"/>
</dbReference>
<dbReference type="SMART" id="SM00642">
    <property type="entry name" value="Aamy"/>
    <property type="match status" value="1"/>
</dbReference>
<dbReference type="GO" id="GO:0005975">
    <property type="term" value="P:carbohydrate metabolic process"/>
    <property type="evidence" value="ECO:0007669"/>
    <property type="project" value="InterPro"/>
</dbReference>
<name>A0A2W5WZ73_9MICO</name>